<organism evidence="1 2">
    <name type="scientific">Phytophthora fragariae</name>
    <dbReference type="NCBI Taxonomy" id="53985"/>
    <lineage>
        <taxon>Eukaryota</taxon>
        <taxon>Sar</taxon>
        <taxon>Stramenopiles</taxon>
        <taxon>Oomycota</taxon>
        <taxon>Peronosporomycetes</taxon>
        <taxon>Peronosporales</taxon>
        <taxon>Peronosporaceae</taxon>
        <taxon>Phytophthora</taxon>
    </lineage>
</organism>
<proteinExistence type="predicted"/>
<keyword evidence="2" id="KW-1185">Reference proteome</keyword>
<evidence type="ECO:0000313" key="1">
    <source>
        <dbReference type="EMBL" id="KAE9195186.1"/>
    </source>
</evidence>
<reference evidence="1 2" key="1">
    <citation type="submission" date="2018-08" db="EMBL/GenBank/DDBJ databases">
        <title>Genomic investigation of the strawberry pathogen Phytophthora fragariae indicates pathogenicity is determined by transcriptional variation in three key races.</title>
        <authorList>
            <person name="Adams T.M."/>
            <person name="Armitage A.D."/>
            <person name="Sobczyk M.K."/>
            <person name="Bates H.J."/>
            <person name="Dunwell J.M."/>
            <person name="Nellist C.F."/>
            <person name="Harrison R.J."/>
        </authorList>
    </citation>
    <scope>NUCLEOTIDE SEQUENCE [LARGE SCALE GENOMIC DNA]</scope>
    <source>
        <strain evidence="1 2">NOV-27</strain>
    </source>
</reference>
<evidence type="ECO:0000313" key="2">
    <source>
        <dbReference type="Proteomes" id="UP000433483"/>
    </source>
</evidence>
<sequence length="99" mass="10847">MGKLIQPSGDLGHLSGDLIALLTDLVPLLTEPVPFLTDLSNHNYLGLVVGYPRLHMLETLHGVVTILDQAVTLNVEFPTSLLGVLKRIFRLSMMTADRV</sequence>
<dbReference type="AlphaFoldDB" id="A0A6A3X361"/>
<gene>
    <name evidence="1" type="ORF">PF005_g17383</name>
</gene>
<dbReference type="EMBL" id="QXGB01001195">
    <property type="protein sequence ID" value="KAE9195186.1"/>
    <property type="molecule type" value="Genomic_DNA"/>
</dbReference>
<protein>
    <submittedName>
        <fullName evidence="1">Uncharacterized protein</fullName>
    </submittedName>
</protein>
<accession>A0A6A3X361</accession>
<name>A0A6A3X361_9STRA</name>
<comment type="caution">
    <text evidence="1">The sequence shown here is derived from an EMBL/GenBank/DDBJ whole genome shotgun (WGS) entry which is preliminary data.</text>
</comment>
<dbReference type="Proteomes" id="UP000433483">
    <property type="component" value="Unassembled WGS sequence"/>
</dbReference>